<keyword evidence="2" id="KW-1185">Reference proteome</keyword>
<proteinExistence type="predicted"/>
<sequence length="77" mass="8521">MDMCYTEVEWSGKYNGGRGGKWSNEKMEGYEKGTEEHFFVCGTDDEISPADPAAQGFVEVLPPKPVSPARLNDASFE</sequence>
<reference evidence="1 2" key="1">
    <citation type="submission" date="2024-09" db="EMBL/GenBank/DDBJ databases">
        <title>Rethinking Asexuality: The Enigmatic Case of Functional Sexual Genes in Lepraria (Stereocaulaceae).</title>
        <authorList>
            <person name="Doellman M."/>
            <person name="Sun Y."/>
            <person name="Barcenas-Pena A."/>
            <person name="Lumbsch H.T."/>
            <person name="Grewe F."/>
        </authorList>
    </citation>
    <scope>NUCLEOTIDE SEQUENCE [LARGE SCALE GENOMIC DNA]</scope>
    <source>
        <strain evidence="1 2">Mercado 3170</strain>
    </source>
</reference>
<evidence type="ECO:0000313" key="2">
    <source>
        <dbReference type="Proteomes" id="UP001590950"/>
    </source>
</evidence>
<comment type="caution">
    <text evidence="1">The sequence shown here is derived from an EMBL/GenBank/DDBJ whole genome shotgun (WGS) entry which is preliminary data.</text>
</comment>
<gene>
    <name evidence="1" type="ORF">N7G274_008237</name>
</gene>
<accession>A0ABR4A792</accession>
<name>A0ABR4A792_9LECA</name>
<dbReference type="Proteomes" id="UP001590950">
    <property type="component" value="Unassembled WGS sequence"/>
</dbReference>
<organism evidence="1 2">
    <name type="scientific">Stereocaulon virgatum</name>
    <dbReference type="NCBI Taxonomy" id="373712"/>
    <lineage>
        <taxon>Eukaryota</taxon>
        <taxon>Fungi</taxon>
        <taxon>Dikarya</taxon>
        <taxon>Ascomycota</taxon>
        <taxon>Pezizomycotina</taxon>
        <taxon>Lecanoromycetes</taxon>
        <taxon>OSLEUM clade</taxon>
        <taxon>Lecanoromycetidae</taxon>
        <taxon>Lecanorales</taxon>
        <taxon>Lecanorineae</taxon>
        <taxon>Stereocaulaceae</taxon>
        <taxon>Stereocaulon</taxon>
    </lineage>
</organism>
<protein>
    <submittedName>
        <fullName evidence="1">Uncharacterized protein</fullName>
    </submittedName>
</protein>
<dbReference type="EMBL" id="JBEFKJ010000027">
    <property type="protein sequence ID" value="KAL2039188.1"/>
    <property type="molecule type" value="Genomic_DNA"/>
</dbReference>
<evidence type="ECO:0000313" key="1">
    <source>
        <dbReference type="EMBL" id="KAL2039188.1"/>
    </source>
</evidence>